<comment type="subcellular location">
    <subcellularLocation>
        <location evidence="2">Cytoplasm</location>
    </subcellularLocation>
</comment>
<dbReference type="KEGG" id="pfla:Pflav_044000"/>
<sequence length="248" mass="25590">MRVRFEVCVDDVEGVLAAQAAGADRVELCAALSEGGLTPSAGAIAEALDSTTIAVNVLIRPRGGDFIYDRHEIRAMRRDIEAVAAAGAHGVVIGALTADGDVDTAVCRQLIADAGGLSVTFHRAFDMARLPREALAAIADLGIDRLLTSGQEATALDGAPLIADLVAAAGDRLAVMPGGGVTASNVRRLRDLTGAGEVHFTARTTVDSPARHRNPRASMGAATATAEYTRRRTSQAAIEELIAAAGAR</sequence>
<comment type="caution">
    <text evidence="2">Once thought to be involved in copper homeostasis, experiments in E.coli have shown this is not the case.</text>
</comment>
<name>A0A6F8XVZ3_9ACTN</name>
<evidence type="ECO:0000256" key="2">
    <source>
        <dbReference type="HAMAP-Rule" id="MF_00795"/>
    </source>
</evidence>
<dbReference type="SUPFAM" id="SSF110395">
    <property type="entry name" value="CutC-like"/>
    <property type="match status" value="1"/>
</dbReference>
<dbReference type="GO" id="GO:0005507">
    <property type="term" value="F:copper ion binding"/>
    <property type="evidence" value="ECO:0007669"/>
    <property type="project" value="TreeGrafter"/>
</dbReference>
<keyword evidence="4" id="KW-1185">Reference proteome</keyword>
<dbReference type="PANTHER" id="PTHR12598:SF0">
    <property type="entry name" value="COPPER HOMEOSTASIS PROTEIN CUTC HOMOLOG"/>
    <property type="match status" value="1"/>
</dbReference>
<comment type="similarity">
    <text evidence="1 2">Belongs to the CutC family.</text>
</comment>
<organism evidence="3 4">
    <name type="scientific">Phytohabitans flavus</name>
    <dbReference type="NCBI Taxonomy" id="1076124"/>
    <lineage>
        <taxon>Bacteria</taxon>
        <taxon>Bacillati</taxon>
        <taxon>Actinomycetota</taxon>
        <taxon>Actinomycetes</taxon>
        <taxon>Micromonosporales</taxon>
        <taxon>Micromonosporaceae</taxon>
    </lineage>
</organism>
<reference evidence="3 4" key="2">
    <citation type="submission" date="2020-03" db="EMBL/GenBank/DDBJ databases">
        <authorList>
            <person name="Ichikawa N."/>
            <person name="Kimura A."/>
            <person name="Kitahashi Y."/>
            <person name="Uohara A."/>
        </authorList>
    </citation>
    <scope>NUCLEOTIDE SEQUENCE [LARGE SCALE GENOMIC DNA]</scope>
    <source>
        <strain evidence="3 4">NBRC 107702</strain>
    </source>
</reference>
<protein>
    <recommendedName>
        <fullName evidence="2">PF03932 family protein CutC</fullName>
    </recommendedName>
</protein>
<accession>A0A6F8XVZ3</accession>
<dbReference type="AlphaFoldDB" id="A0A6F8XVZ3"/>
<evidence type="ECO:0000313" key="3">
    <source>
        <dbReference type="EMBL" id="BCB77990.1"/>
    </source>
</evidence>
<keyword evidence="2" id="KW-0963">Cytoplasm</keyword>
<dbReference type="Proteomes" id="UP000502508">
    <property type="component" value="Chromosome"/>
</dbReference>
<dbReference type="PANTHER" id="PTHR12598">
    <property type="entry name" value="COPPER HOMEOSTASIS PROTEIN CUTC"/>
    <property type="match status" value="1"/>
</dbReference>
<gene>
    <name evidence="2 3" type="primary">cutC</name>
    <name evidence="3" type="ORF">Pflav_044000</name>
</gene>
<dbReference type="GO" id="GO:0005737">
    <property type="term" value="C:cytoplasm"/>
    <property type="evidence" value="ECO:0007669"/>
    <property type="project" value="UniProtKB-SubCell"/>
</dbReference>
<evidence type="ECO:0000256" key="1">
    <source>
        <dbReference type="ARBA" id="ARBA00007768"/>
    </source>
</evidence>
<dbReference type="InterPro" id="IPR036822">
    <property type="entry name" value="CutC-like_dom_sf"/>
</dbReference>
<dbReference type="Pfam" id="PF03932">
    <property type="entry name" value="CutC"/>
    <property type="match status" value="1"/>
</dbReference>
<dbReference type="InterPro" id="IPR005627">
    <property type="entry name" value="CutC-like"/>
</dbReference>
<proteinExistence type="inferred from homology"/>
<dbReference type="HAMAP" id="MF_00795">
    <property type="entry name" value="CutC"/>
    <property type="match status" value="1"/>
</dbReference>
<evidence type="ECO:0000313" key="4">
    <source>
        <dbReference type="Proteomes" id="UP000502508"/>
    </source>
</evidence>
<dbReference type="Gene3D" id="3.20.20.380">
    <property type="entry name" value="Copper homeostasis (CutC) domain"/>
    <property type="match status" value="1"/>
</dbReference>
<reference evidence="3 4" key="1">
    <citation type="submission" date="2020-03" db="EMBL/GenBank/DDBJ databases">
        <title>Whole genome shotgun sequence of Phytohabitans flavus NBRC 107702.</title>
        <authorList>
            <person name="Komaki H."/>
            <person name="Tamura T."/>
        </authorList>
    </citation>
    <scope>NUCLEOTIDE SEQUENCE [LARGE SCALE GENOMIC DNA]</scope>
    <source>
        <strain evidence="3 4">NBRC 107702</strain>
    </source>
</reference>
<dbReference type="EMBL" id="AP022870">
    <property type="protein sequence ID" value="BCB77990.1"/>
    <property type="molecule type" value="Genomic_DNA"/>
</dbReference>
<dbReference type="FunFam" id="3.20.20.380:FF:000001">
    <property type="entry name" value="Copper homeostasis protein CutC"/>
    <property type="match status" value="1"/>
</dbReference>